<dbReference type="STRING" id="231916.A0A409Y3G7"/>
<dbReference type="SUPFAM" id="SSF48576">
    <property type="entry name" value="Terpenoid synthases"/>
    <property type="match status" value="1"/>
</dbReference>
<evidence type="ECO:0008006" key="5">
    <source>
        <dbReference type="Google" id="ProtNLM"/>
    </source>
</evidence>
<evidence type="ECO:0000313" key="3">
    <source>
        <dbReference type="EMBL" id="PPQ97557.1"/>
    </source>
</evidence>
<dbReference type="Pfam" id="PF06330">
    <property type="entry name" value="TRI5"/>
    <property type="match status" value="1"/>
</dbReference>
<reference evidence="3 4" key="1">
    <citation type="journal article" date="2018" name="Evol. Lett.">
        <title>Horizontal gene cluster transfer increased hallucinogenic mushroom diversity.</title>
        <authorList>
            <person name="Reynolds H.T."/>
            <person name="Vijayakumar V."/>
            <person name="Gluck-Thaler E."/>
            <person name="Korotkin H.B."/>
            <person name="Matheny P.B."/>
            <person name="Slot J.C."/>
        </authorList>
    </citation>
    <scope>NUCLEOTIDE SEQUENCE [LARGE SCALE GENOMIC DNA]</scope>
    <source>
        <strain evidence="3 4">SRW20</strain>
    </source>
</reference>
<comment type="caution">
    <text evidence="3">The sequence shown here is derived from an EMBL/GenBank/DDBJ whole genome shotgun (WGS) entry which is preliminary data.</text>
</comment>
<proteinExistence type="inferred from homology"/>
<name>A0A409Y3G7_9AGAR</name>
<accession>A0A409Y3G7</accession>
<dbReference type="SFLD" id="SFLDS00005">
    <property type="entry name" value="Isoprenoid_Synthase_Type_I"/>
    <property type="match status" value="1"/>
</dbReference>
<dbReference type="GO" id="GO:0016838">
    <property type="term" value="F:carbon-oxygen lyase activity, acting on phosphates"/>
    <property type="evidence" value="ECO:0007669"/>
    <property type="project" value="InterPro"/>
</dbReference>
<evidence type="ECO:0000313" key="4">
    <source>
        <dbReference type="Proteomes" id="UP000284706"/>
    </source>
</evidence>
<dbReference type="InterPro" id="IPR024652">
    <property type="entry name" value="Trichodiene_synth"/>
</dbReference>
<keyword evidence="4" id="KW-1185">Reference proteome</keyword>
<dbReference type="InterPro" id="IPR008949">
    <property type="entry name" value="Isoprenoid_synthase_dom_sf"/>
</dbReference>
<organism evidence="3 4">
    <name type="scientific">Gymnopilus dilepis</name>
    <dbReference type="NCBI Taxonomy" id="231916"/>
    <lineage>
        <taxon>Eukaryota</taxon>
        <taxon>Fungi</taxon>
        <taxon>Dikarya</taxon>
        <taxon>Basidiomycota</taxon>
        <taxon>Agaricomycotina</taxon>
        <taxon>Agaricomycetes</taxon>
        <taxon>Agaricomycetidae</taxon>
        <taxon>Agaricales</taxon>
        <taxon>Agaricineae</taxon>
        <taxon>Hymenogastraceae</taxon>
        <taxon>Gymnopilus</taxon>
    </lineage>
</organism>
<dbReference type="EMBL" id="NHYE01001226">
    <property type="protein sequence ID" value="PPQ97557.1"/>
    <property type="molecule type" value="Genomic_DNA"/>
</dbReference>
<dbReference type="Proteomes" id="UP000284706">
    <property type="component" value="Unassembled WGS sequence"/>
</dbReference>
<comment type="similarity">
    <text evidence="1">Belongs to the trichodiene synthase family.</text>
</comment>
<dbReference type="Gene3D" id="1.10.600.10">
    <property type="entry name" value="Farnesyl Diphosphate Synthase"/>
    <property type="match status" value="1"/>
</dbReference>
<dbReference type="OrthoDB" id="2998174at2759"/>
<evidence type="ECO:0000256" key="1">
    <source>
        <dbReference type="ARBA" id="ARBA00007946"/>
    </source>
</evidence>
<dbReference type="SFLD" id="SFLDG01021">
    <property type="entry name" value="Trichodiene_Synthase_Like"/>
    <property type="match status" value="1"/>
</dbReference>
<keyword evidence="2" id="KW-0456">Lyase</keyword>
<dbReference type="AlphaFoldDB" id="A0A409Y3G7"/>
<evidence type="ECO:0000256" key="2">
    <source>
        <dbReference type="ARBA" id="ARBA00023239"/>
    </source>
</evidence>
<protein>
    <recommendedName>
        <fullName evidence="5">Terpene synthase</fullName>
    </recommendedName>
</protein>
<gene>
    <name evidence="3" type="ORF">CVT26_002342</name>
</gene>
<dbReference type="InParanoid" id="A0A409Y3G7"/>
<sequence>MVGTTHSSALIPRAASAFSPRLESLTSLHRTEYSPKIFVEIVSNYMSKLNYSPRSMNADQIMKTHTYQTLLSDLAVYDIRGKWFEATCLTAATLVELPYPNHPPDVKIQMAKFNWYLLYVDDMGNKIQPDLQMFQQTFFTNQKPENKVLGGFVNNLADMYRFWDPIAANCISASGVEFVTGLLIEEEPRIQSMKISDGATSWPNFLRVKTGGAAAFAFFLFPKSMFPDISSYIQVVDDVAYITNHANDLLSYYKEALAGEMNNYVHARAHATKKDIPEALRDIADGLLAAHTRISEVLKGTAGATTYNDFMFGLLDFHFMMKRYRLGELAF</sequence>